<evidence type="ECO:0000259" key="7">
    <source>
        <dbReference type="Pfam" id="PF05191"/>
    </source>
</evidence>
<dbReference type="GO" id="GO:0004017">
    <property type="term" value="F:AMP kinase activity"/>
    <property type="evidence" value="ECO:0007669"/>
    <property type="project" value="UniProtKB-UniRule"/>
</dbReference>
<feature type="binding site" evidence="4">
    <location>
        <position position="166"/>
    </location>
    <ligand>
        <name>AMP</name>
        <dbReference type="ChEBI" id="CHEBI:456215"/>
    </ligand>
</feature>
<keyword evidence="1 4" id="KW-0808">Transferase</keyword>
<dbReference type="Pfam" id="PF05191">
    <property type="entry name" value="ADK_lid"/>
    <property type="match status" value="1"/>
</dbReference>
<dbReference type="InterPro" id="IPR007862">
    <property type="entry name" value="Adenylate_kinase_lid-dom"/>
</dbReference>
<comment type="subcellular location">
    <subcellularLocation>
        <location evidence="4 6">Cytoplasm</location>
    </subcellularLocation>
</comment>
<keyword evidence="3 4" id="KW-0418">Kinase</keyword>
<dbReference type="NCBIfam" id="TIGR01351">
    <property type="entry name" value="adk"/>
    <property type="match status" value="1"/>
</dbReference>
<comment type="function">
    <text evidence="4">Catalyzes the reversible transfer of the terminal phosphate group between ATP and AMP. Plays an important role in cellular energy homeostasis and in adenine nucleotide metabolism.</text>
</comment>
<comment type="subunit">
    <text evidence="4 6">Monomer.</text>
</comment>
<dbReference type="EMBL" id="DTBJ01000021">
    <property type="protein sequence ID" value="HGM58572.1"/>
    <property type="molecule type" value="Genomic_DNA"/>
</dbReference>
<evidence type="ECO:0000256" key="4">
    <source>
        <dbReference type="HAMAP-Rule" id="MF_00235"/>
    </source>
</evidence>
<feature type="binding site" evidence="4">
    <location>
        <position position="145"/>
    </location>
    <ligand>
        <name>Zn(2+)</name>
        <dbReference type="ChEBI" id="CHEBI:29105"/>
        <note>structural</note>
    </ligand>
</feature>
<feature type="binding site" evidence="4">
    <location>
        <position position="92"/>
    </location>
    <ligand>
        <name>AMP</name>
        <dbReference type="ChEBI" id="CHEBI:456215"/>
    </ligand>
</feature>
<dbReference type="PROSITE" id="PS00113">
    <property type="entry name" value="ADENYLATE_KINASE"/>
    <property type="match status" value="1"/>
</dbReference>
<evidence type="ECO:0000256" key="6">
    <source>
        <dbReference type="RuleBase" id="RU003331"/>
    </source>
</evidence>
<dbReference type="AlphaFoldDB" id="A0A7C4D896"/>
<dbReference type="Pfam" id="PF00406">
    <property type="entry name" value="ADK"/>
    <property type="match status" value="1"/>
</dbReference>
<dbReference type="CDD" id="cd01428">
    <property type="entry name" value="ADK"/>
    <property type="match status" value="1"/>
</dbReference>
<dbReference type="FunFam" id="3.40.50.300:FF:000106">
    <property type="entry name" value="Adenylate kinase mitochondrial"/>
    <property type="match status" value="1"/>
</dbReference>
<feature type="binding site" evidence="4">
    <location>
        <begin position="10"/>
        <end position="15"/>
    </location>
    <ligand>
        <name>ATP</name>
        <dbReference type="ChEBI" id="CHEBI:30616"/>
    </ligand>
</feature>
<sequence>MKAVLFGPPGSGKGTYAQYFKEKYCIPHLSIGDILREEVAKNSEIGRIVGKYVEKGELVPDDIVIEIVINKLKNIDLKQGFILDGYPRTLNQAKALDNFLKIDVAIYIHAPLNIVIERLSYRYICPVCGRIYNLKYVPPKNDLKCDLDNSDLIRRTDDNHDVIKYRYELYLKESKPIIEYYRARKLLIEIDNSGSSYENIKLLEKILVEKSILKTKPCREDL</sequence>
<feature type="domain" description="Adenylate kinase active site lid" evidence="7">
    <location>
        <begin position="122"/>
        <end position="157"/>
    </location>
</feature>
<dbReference type="GO" id="GO:0005737">
    <property type="term" value="C:cytoplasm"/>
    <property type="evidence" value="ECO:0007669"/>
    <property type="project" value="UniProtKB-SubCell"/>
</dbReference>
<comment type="catalytic activity">
    <reaction evidence="4 6">
        <text>AMP + ATP = 2 ADP</text>
        <dbReference type="Rhea" id="RHEA:12973"/>
        <dbReference type="ChEBI" id="CHEBI:30616"/>
        <dbReference type="ChEBI" id="CHEBI:456215"/>
        <dbReference type="ChEBI" id="CHEBI:456216"/>
        <dbReference type="EC" id="2.7.4.3"/>
    </reaction>
</comment>
<dbReference type="SUPFAM" id="SSF52540">
    <property type="entry name" value="P-loop containing nucleoside triphosphate hydrolases"/>
    <property type="match status" value="1"/>
</dbReference>
<feature type="binding site" evidence="4">
    <location>
        <begin position="131"/>
        <end position="132"/>
    </location>
    <ligand>
        <name>ATP</name>
        <dbReference type="ChEBI" id="CHEBI:30616"/>
    </ligand>
</feature>
<dbReference type="HAMAP" id="MF_00235">
    <property type="entry name" value="Adenylate_kinase_Adk"/>
    <property type="match status" value="1"/>
</dbReference>
<comment type="domain">
    <text evidence="4">Consists of three domains, a large central CORE domain and two small peripheral domains, NMPbind and LID, which undergo movements during catalysis. The LID domain closes over the site of phosphoryl transfer upon ATP binding. Assembling and dissambling the active center during each catalytic cycle provides an effective means to prevent ATP hydrolysis. Some bacteria have evolved a zinc-coordinating structure that stabilizes the LID domain.</text>
</comment>
<feature type="binding site" evidence="4">
    <location>
        <position position="148"/>
    </location>
    <ligand>
        <name>Zn(2+)</name>
        <dbReference type="ChEBI" id="CHEBI:29105"/>
        <note>structural</note>
    </ligand>
</feature>
<dbReference type="Gene3D" id="3.40.50.300">
    <property type="entry name" value="P-loop containing nucleotide triphosphate hydrolases"/>
    <property type="match status" value="1"/>
</dbReference>
<organism evidence="8">
    <name type="scientific">Staphylothermus marinus</name>
    <dbReference type="NCBI Taxonomy" id="2280"/>
    <lineage>
        <taxon>Archaea</taxon>
        <taxon>Thermoproteota</taxon>
        <taxon>Thermoprotei</taxon>
        <taxon>Desulfurococcales</taxon>
        <taxon>Desulfurococcaceae</taxon>
        <taxon>Staphylothermus</taxon>
    </lineage>
</organism>
<feature type="binding site" evidence="4">
    <location>
        <position position="155"/>
    </location>
    <ligand>
        <name>AMP</name>
        <dbReference type="ChEBI" id="CHEBI:456215"/>
    </ligand>
</feature>
<dbReference type="UniPathway" id="UPA00588">
    <property type="reaction ID" value="UER00649"/>
</dbReference>
<evidence type="ECO:0000256" key="1">
    <source>
        <dbReference type="ARBA" id="ARBA00022679"/>
    </source>
</evidence>
<keyword evidence="4" id="KW-0862">Zinc</keyword>
<dbReference type="EC" id="2.7.4.3" evidence="4 6"/>
<protein>
    <recommendedName>
        <fullName evidence="4 6">Adenylate kinase</fullName>
        <shortName evidence="4">AK</shortName>
        <ecNumber evidence="4 6">2.7.4.3</ecNumber>
    </recommendedName>
    <alternativeName>
        <fullName evidence="4">ATP-AMP transphosphorylase</fullName>
    </alternativeName>
    <alternativeName>
        <fullName evidence="4">ATP:AMP phosphotransferase</fullName>
    </alternativeName>
    <alternativeName>
        <fullName evidence="4">Adenylate monophosphate kinase</fullName>
    </alternativeName>
</protein>
<keyword evidence="4 6" id="KW-0067">ATP-binding</keyword>
<dbReference type="PANTHER" id="PTHR23359">
    <property type="entry name" value="NUCLEOTIDE KINASE"/>
    <property type="match status" value="1"/>
</dbReference>
<accession>A0A7C4D896</accession>
<keyword evidence="4" id="KW-0963">Cytoplasm</keyword>
<dbReference type="InterPro" id="IPR000850">
    <property type="entry name" value="Adenylat/UMP-CMP_kin"/>
</dbReference>
<comment type="caution">
    <text evidence="8">The sequence shown here is derived from an EMBL/GenBank/DDBJ whole genome shotgun (WGS) entry which is preliminary data.</text>
</comment>
<dbReference type="GO" id="GO:0005524">
    <property type="term" value="F:ATP binding"/>
    <property type="evidence" value="ECO:0007669"/>
    <property type="project" value="UniProtKB-UniRule"/>
</dbReference>
<dbReference type="GO" id="GO:0044209">
    <property type="term" value="P:AMP salvage"/>
    <property type="evidence" value="ECO:0007669"/>
    <property type="project" value="UniProtKB-UniRule"/>
</dbReference>
<keyword evidence="4" id="KW-0545">Nucleotide biosynthesis</keyword>
<feature type="binding site" evidence="4">
    <location>
        <position position="125"/>
    </location>
    <ligand>
        <name>Zn(2+)</name>
        <dbReference type="ChEBI" id="CHEBI:29105"/>
        <note>structural</note>
    </ligand>
</feature>
<feature type="binding site" evidence="4">
    <location>
        <position position="128"/>
    </location>
    <ligand>
        <name>Zn(2+)</name>
        <dbReference type="ChEBI" id="CHEBI:29105"/>
        <note>structural</note>
    </ligand>
</feature>
<feature type="region of interest" description="NMP" evidence="4">
    <location>
        <begin position="30"/>
        <end position="59"/>
    </location>
</feature>
<feature type="region of interest" description="LID" evidence="4">
    <location>
        <begin position="121"/>
        <end position="158"/>
    </location>
</feature>
<comment type="pathway">
    <text evidence="4">Purine metabolism; AMP biosynthesis via salvage pathway; AMP from ADP: step 1/1.</text>
</comment>
<feature type="binding site" evidence="4">
    <location>
        <begin position="57"/>
        <end position="59"/>
    </location>
    <ligand>
        <name>AMP</name>
        <dbReference type="ChEBI" id="CHEBI:456215"/>
    </ligand>
</feature>
<gene>
    <name evidence="4" type="primary">adk</name>
    <name evidence="8" type="ORF">ENU14_03150</name>
</gene>
<proteinExistence type="inferred from homology"/>
<evidence type="ECO:0000256" key="3">
    <source>
        <dbReference type="ARBA" id="ARBA00022777"/>
    </source>
</evidence>
<reference evidence="8" key="1">
    <citation type="journal article" date="2020" name="mSystems">
        <title>Genome- and Community-Level Interaction Insights into Carbon Utilization and Element Cycling Functions of Hydrothermarchaeota in Hydrothermal Sediment.</title>
        <authorList>
            <person name="Zhou Z."/>
            <person name="Liu Y."/>
            <person name="Xu W."/>
            <person name="Pan J."/>
            <person name="Luo Z.H."/>
            <person name="Li M."/>
        </authorList>
    </citation>
    <scope>NUCLEOTIDE SEQUENCE [LARGE SCALE GENOMIC DNA]</scope>
    <source>
        <strain evidence="8">SpSt-642</strain>
    </source>
</reference>
<keyword evidence="2 4" id="KW-0547">Nucleotide-binding</keyword>
<evidence type="ECO:0000313" key="8">
    <source>
        <dbReference type="EMBL" id="HGM58572.1"/>
    </source>
</evidence>
<dbReference type="InterPro" id="IPR027417">
    <property type="entry name" value="P-loop_NTPase"/>
</dbReference>
<comment type="similarity">
    <text evidence="4 5">Belongs to the adenylate kinase family.</text>
</comment>
<feature type="binding site" evidence="4">
    <location>
        <position position="194"/>
    </location>
    <ligand>
        <name>ATP</name>
        <dbReference type="ChEBI" id="CHEBI:30616"/>
    </ligand>
</feature>
<keyword evidence="4" id="KW-0479">Metal-binding</keyword>
<dbReference type="GO" id="GO:0008270">
    <property type="term" value="F:zinc ion binding"/>
    <property type="evidence" value="ECO:0007669"/>
    <property type="project" value="UniProtKB-UniRule"/>
</dbReference>
<feature type="binding site" evidence="4">
    <location>
        <position position="36"/>
    </location>
    <ligand>
        <name>AMP</name>
        <dbReference type="ChEBI" id="CHEBI:456215"/>
    </ligand>
</feature>
<dbReference type="InterPro" id="IPR006259">
    <property type="entry name" value="Adenyl_kin_sub"/>
</dbReference>
<evidence type="ECO:0000256" key="2">
    <source>
        <dbReference type="ARBA" id="ARBA00022741"/>
    </source>
</evidence>
<evidence type="ECO:0000256" key="5">
    <source>
        <dbReference type="RuleBase" id="RU003330"/>
    </source>
</evidence>
<feature type="binding site" evidence="4">
    <location>
        <position position="122"/>
    </location>
    <ligand>
        <name>ATP</name>
        <dbReference type="ChEBI" id="CHEBI:30616"/>
    </ligand>
</feature>
<comment type="caution">
    <text evidence="4">Lacks conserved residue(s) required for the propagation of feature annotation.</text>
</comment>
<feature type="binding site" evidence="4">
    <location>
        <begin position="85"/>
        <end position="88"/>
    </location>
    <ligand>
        <name>AMP</name>
        <dbReference type="ChEBI" id="CHEBI:456215"/>
    </ligand>
</feature>
<name>A0A7C4D896_STAMA</name>
<dbReference type="InterPro" id="IPR033690">
    <property type="entry name" value="Adenylat_kinase_CS"/>
</dbReference>
<dbReference type="PRINTS" id="PR00094">
    <property type="entry name" value="ADENYLTKNASE"/>
</dbReference>